<keyword evidence="1" id="KW-0472">Membrane</keyword>
<dbReference type="Proteomes" id="UP000657918">
    <property type="component" value="Unassembled WGS sequence"/>
</dbReference>
<sequence length="156" mass="18007">MASYSNPPPPEQDFLTDDLPPLAQEMILNHTLNQQAKDKLFSLQDYLLLNYDSLNIHPKYLFIHLFTFKSSGLFPKELYFFFMIFPLITFFPAFLGLLGQRILGTILSNSSLGSTTPHNGPFKASTYNLVMTTFYKIYPYSLYEQPLTNLQELKTM</sequence>
<dbReference type="AlphaFoldDB" id="A0A835J207"/>
<evidence type="ECO:0000313" key="2">
    <source>
        <dbReference type="EMBL" id="KAF9661692.1"/>
    </source>
</evidence>
<organism evidence="2 3">
    <name type="scientific">Salix dunnii</name>
    <dbReference type="NCBI Taxonomy" id="1413687"/>
    <lineage>
        <taxon>Eukaryota</taxon>
        <taxon>Viridiplantae</taxon>
        <taxon>Streptophyta</taxon>
        <taxon>Embryophyta</taxon>
        <taxon>Tracheophyta</taxon>
        <taxon>Spermatophyta</taxon>
        <taxon>Magnoliopsida</taxon>
        <taxon>eudicotyledons</taxon>
        <taxon>Gunneridae</taxon>
        <taxon>Pentapetalae</taxon>
        <taxon>rosids</taxon>
        <taxon>fabids</taxon>
        <taxon>Malpighiales</taxon>
        <taxon>Salicaceae</taxon>
        <taxon>Saliceae</taxon>
        <taxon>Salix</taxon>
    </lineage>
</organism>
<comment type="caution">
    <text evidence="2">The sequence shown here is derived from an EMBL/GenBank/DDBJ whole genome shotgun (WGS) entry which is preliminary data.</text>
</comment>
<protein>
    <submittedName>
        <fullName evidence="2">Uncharacterized protein</fullName>
    </submittedName>
</protein>
<name>A0A835J207_9ROSI</name>
<evidence type="ECO:0000256" key="1">
    <source>
        <dbReference type="SAM" id="Phobius"/>
    </source>
</evidence>
<gene>
    <name evidence="2" type="ORF">SADUNF_Sadunf19G0095000</name>
</gene>
<keyword evidence="1" id="KW-1133">Transmembrane helix</keyword>
<accession>A0A835J207</accession>
<reference evidence="2 3" key="1">
    <citation type="submission" date="2020-10" db="EMBL/GenBank/DDBJ databases">
        <title>Plant Genome Project.</title>
        <authorList>
            <person name="Zhang R.-G."/>
        </authorList>
    </citation>
    <scope>NUCLEOTIDE SEQUENCE [LARGE SCALE GENOMIC DNA]</scope>
    <source>
        <strain evidence="2">FAFU-HL-1</strain>
        <tissue evidence="2">Leaf</tissue>
    </source>
</reference>
<evidence type="ECO:0000313" key="3">
    <source>
        <dbReference type="Proteomes" id="UP000657918"/>
    </source>
</evidence>
<keyword evidence="1" id="KW-0812">Transmembrane</keyword>
<keyword evidence="3" id="KW-1185">Reference proteome</keyword>
<feature type="transmembrane region" description="Helical" evidence="1">
    <location>
        <begin position="78"/>
        <end position="98"/>
    </location>
</feature>
<proteinExistence type="predicted"/>
<dbReference type="EMBL" id="JADGMS010000019">
    <property type="protein sequence ID" value="KAF9661692.1"/>
    <property type="molecule type" value="Genomic_DNA"/>
</dbReference>